<evidence type="ECO:0000313" key="3">
    <source>
        <dbReference type="Proteomes" id="UP000662088"/>
    </source>
</evidence>
<gene>
    <name evidence="2" type="ORF">H8R92_09180</name>
</gene>
<evidence type="ECO:0000256" key="1">
    <source>
        <dbReference type="SAM" id="Phobius"/>
    </source>
</evidence>
<keyword evidence="3" id="KW-1185">Reference proteome</keyword>
<keyword evidence="1" id="KW-1133">Transmembrane helix</keyword>
<proteinExistence type="predicted"/>
<dbReference type="Proteomes" id="UP000662088">
    <property type="component" value="Unassembled WGS sequence"/>
</dbReference>
<reference evidence="2" key="1">
    <citation type="submission" date="2020-08" db="EMBL/GenBank/DDBJ databases">
        <title>Genome public.</title>
        <authorList>
            <person name="Liu C."/>
            <person name="Sun Q."/>
        </authorList>
    </citation>
    <scope>NUCLEOTIDE SEQUENCE</scope>
    <source>
        <strain evidence="2">NSJ-42</strain>
    </source>
</reference>
<sequence length="140" mass="16804">MTNYNDRYGFDLLSIFMIFISLILNVFPITRIFSFILLILSFYRAFSKKYYKRRQEYNVFYTYCNKFLALFKKSLPANIPNFHFGNLYPLVESAKNSLNEKRNYKITKCPKCHQKLRLPRGKGKIVVTCRRCSNKFDFKT</sequence>
<keyword evidence="1" id="KW-0812">Transmembrane</keyword>
<accession>A0A8I0A5S1</accession>
<name>A0A8I0A5S1_9CLOT</name>
<comment type="caution">
    <text evidence="2">The sequence shown here is derived from an EMBL/GenBank/DDBJ whole genome shotgun (WGS) entry which is preliminary data.</text>
</comment>
<dbReference type="RefSeq" id="WP_022212351.1">
    <property type="nucleotide sequence ID" value="NZ_JACOOQ010000014.1"/>
</dbReference>
<dbReference type="AlphaFoldDB" id="A0A8I0A5S1"/>
<evidence type="ECO:0000313" key="2">
    <source>
        <dbReference type="EMBL" id="MBC5640588.1"/>
    </source>
</evidence>
<feature type="transmembrane region" description="Helical" evidence="1">
    <location>
        <begin position="12"/>
        <end position="43"/>
    </location>
</feature>
<dbReference type="EMBL" id="JACOOQ010000014">
    <property type="protein sequence ID" value="MBC5640588.1"/>
    <property type="molecule type" value="Genomic_DNA"/>
</dbReference>
<keyword evidence="1" id="KW-0472">Membrane</keyword>
<evidence type="ECO:0008006" key="4">
    <source>
        <dbReference type="Google" id="ProtNLM"/>
    </source>
</evidence>
<protein>
    <recommendedName>
        <fullName evidence="4">Zn-finger containing protein</fullName>
    </recommendedName>
</protein>
<organism evidence="2 3">
    <name type="scientific">Clostridium lentum</name>
    <dbReference type="NCBI Taxonomy" id="2763037"/>
    <lineage>
        <taxon>Bacteria</taxon>
        <taxon>Bacillati</taxon>
        <taxon>Bacillota</taxon>
        <taxon>Clostridia</taxon>
        <taxon>Eubacteriales</taxon>
        <taxon>Clostridiaceae</taxon>
        <taxon>Clostridium</taxon>
    </lineage>
</organism>